<accession>A0A0D4CI10</accession>
<protein>
    <recommendedName>
        <fullName evidence="3">Helix-turn-helix type 11 domain-containing protein</fullName>
    </recommendedName>
</protein>
<evidence type="ECO:0000313" key="2">
    <source>
        <dbReference type="Proteomes" id="UP000003645"/>
    </source>
</evidence>
<dbReference type="AlphaFoldDB" id="A0A0D4CI10"/>
<dbReference type="STRING" id="1130798.LBLM1_00865"/>
<keyword evidence="2" id="KW-1185">Reference proteome</keyword>
<sequence length="111" mass="12958">MSQYQNKRMTKDERRLIEFLPKGSERPRPLKELSKLLYGDAESNNTRKTRRIINSLVINYEIPVGSKHNRPNGYFLITNEAERQTALKTLDAQSADLINRAAHLQKASFWR</sequence>
<name>A0A0D4CI10_LIMMU</name>
<dbReference type="HOGENOM" id="CLU_149386_1_0_9"/>
<reference evidence="1 2" key="1">
    <citation type="journal article" date="2012" name="J. Bacteriol.">
        <title>Genome sequence of Lactobacillus mucosae LM1, isolated from piglet feces.</title>
        <authorList>
            <person name="Lee J.H."/>
            <person name="Valeriano V.D."/>
            <person name="Shin Y.R."/>
            <person name="Chae J.P."/>
            <person name="Kim G.B."/>
            <person name="Ham J.S."/>
            <person name="Chun J."/>
            <person name="Kang D.K."/>
        </authorList>
    </citation>
    <scope>NUCLEOTIDE SEQUENCE [LARGE SCALE GENOMIC DNA]</scope>
    <source>
        <strain evidence="1 2">LM1</strain>
    </source>
</reference>
<dbReference type="RefSeq" id="WP_039945996.1">
    <property type="nucleotide sequence ID" value="NZ_CP011013.1"/>
</dbReference>
<dbReference type="OrthoDB" id="2296456at2"/>
<organism evidence="1 2">
    <name type="scientific">Limosilactobacillus mucosae LM1</name>
    <dbReference type="NCBI Taxonomy" id="1130798"/>
    <lineage>
        <taxon>Bacteria</taxon>
        <taxon>Bacillati</taxon>
        <taxon>Bacillota</taxon>
        <taxon>Bacilli</taxon>
        <taxon>Lactobacillales</taxon>
        <taxon>Lactobacillaceae</taxon>
        <taxon>Limosilactobacillus</taxon>
    </lineage>
</organism>
<gene>
    <name evidence="1" type="ORF">LBLM1_00865</name>
</gene>
<dbReference type="Proteomes" id="UP000003645">
    <property type="component" value="Chromosome"/>
</dbReference>
<proteinExistence type="predicted"/>
<evidence type="ECO:0008006" key="3">
    <source>
        <dbReference type="Google" id="ProtNLM"/>
    </source>
</evidence>
<dbReference type="EMBL" id="CP011013">
    <property type="protein sequence ID" value="AJT49797.1"/>
    <property type="molecule type" value="Genomic_DNA"/>
</dbReference>
<dbReference type="KEGG" id="lmu:LBLM1_00865"/>
<evidence type="ECO:0000313" key="1">
    <source>
        <dbReference type="EMBL" id="AJT49797.1"/>
    </source>
</evidence>